<keyword evidence="3" id="KW-0500">Molybdenum</keyword>
<evidence type="ECO:0000256" key="11">
    <source>
        <dbReference type="ARBA" id="ARBA00057369"/>
    </source>
</evidence>
<dbReference type="PROSITE" id="PS50893">
    <property type="entry name" value="ABC_TRANSPORTER_2"/>
    <property type="match status" value="1"/>
</dbReference>
<dbReference type="EMBL" id="FOTC01000006">
    <property type="protein sequence ID" value="SFL46086.1"/>
    <property type="molecule type" value="Genomic_DNA"/>
</dbReference>
<dbReference type="InterPro" id="IPR027417">
    <property type="entry name" value="P-loop_NTPase"/>
</dbReference>
<dbReference type="FunFam" id="3.40.50.300:FF:000425">
    <property type="entry name" value="Probable ABC transporter, ATP-binding subunit"/>
    <property type="match status" value="1"/>
</dbReference>
<dbReference type="PANTHER" id="PTHR43117">
    <property type="entry name" value="OSMOPROTECTANT IMPORT ATP-BINDING PROTEIN OSMV"/>
    <property type="match status" value="1"/>
</dbReference>
<dbReference type="InterPro" id="IPR046342">
    <property type="entry name" value="CBS_dom_sf"/>
</dbReference>
<dbReference type="GO" id="GO:0005886">
    <property type="term" value="C:plasma membrane"/>
    <property type="evidence" value="ECO:0007669"/>
    <property type="project" value="UniProtKB-SubCell"/>
</dbReference>
<dbReference type="Pfam" id="PF00571">
    <property type="entry name" value="CBS"/>
    <property type="match status" value="1"/>
</dbReference>
<evidence type="ECO:0000313" key="15">
    <source>
        <dbReference type="EMBL" id="SFL46086.1"/>
    </source>
</evidence>
<dbReference type="InterPro" id="IPR003593">
    <property type="entry name" value="AAA+_ATPase"/>
</dbReference>
<keyword evidence="16" id="KW-1185">Reference proteome</keyword>
<dbReference type="SMART" id="SM00382">
    <property type="entry name" value="AAA"/>
    <property type="match status" value="1"/>
</dbReference>
<dbReference type="EC" id="7.3.2.6" evidence="8"/>
<organism evidence="15 16">
    <name type="scientific">Halogranum rubrum</name>
    <dbReference type="NCBI Taxonomy" id="553466"/>
    <lineage>
        <taxon>Archaea</taxon>
        <taxon>Methanobacteriati</taxon>
        <taxon>Methanobacteriota</taxon>
        <taxon>Stenosarchaea group</taxon>
        <taxon>Halobacteria</taxon>
        <taxon>Halobacteriales</taxon>
        <taxon>Haloferacaceae</taxon>
    </lineage>
</organism>
<evidence type="ECO:0000256" key="8">
    <source>
        <dbReference type="ARBA" id="ARBA00039025"/>
    </source>
</evidence>
<comment type="subcellular location">
    <subcellularLocation>
        <location evidence="1">Cell membrane</location>
    </subcellularLocation>
</comment>
<dbReference type="PROSITE" id="PS00211">
    <property type="entry name" value="ABC_TRANSPORTER_1"/>
    <property type="match status" value="1"/>
</dbReference>
<dbReference type="GO" id="GO:0005524">
    <property type="term" value="F:ATP binding"/>
    <property type="evidence" value="ECO:0007669"/>
    <property type="project" value="UniProtKB-KW"/>
</dbReference>
<proteinExistence type="inferred from homology"/>
<evidence type="ECO:0000256" key="7">
    <source>
        <dbReference type="ARBA" id="ARBA00038781"/>
    </source>
</evidence>
<evidence type="ECO:0000256" key="12">
    <source>
        <dbReference type="PROSITE-ProRule" id="PRU00703"/>
    </source>
</evidence>
<comment type="similarity">
    <text evidence="6">Belongs to the ABC transporter superfamily. Sulfate/tungstate importer (TC 3.A.1.6) family.</text>
</comment>
<dbReference type="PANTHER" id="PTHR43117:SF4">
    <property type="entry name" value="OSMOPROTECTANT IMPORT ATP-BINDING PROTEIN OSMV"/>
    <property type="match status" value="1"/>
</dbReference>
<dbReference type="SMART" id="SM00116">
    <property type="entry name" value="CBS"/>
    <property type="match status" value="1"/>
</dbReference>
<dbReference type="InterPro" id="IPR000644">
    <property type="entry name" value="CBS_dom"/>
</dbReference>
<dbReference type="AlphaFoldDB" id="A0A1I4HXD2"/>
<evidence type="ECO:0000256" key="6">
    <source>
        <dbReference type="ARBA" id="ARBA00038307"/>
    </source>
</evidence>
<accession>A0A1I4HXD2</accession>
<keyword evidence="12" id="KW-0129">CBS domain</keyword>
<dbReference type="PROSITE" id="PS51371">
    <property type="entry name" value="CBS"/>
    <property type="match status" value="1"/>
</dbReference>
<dbReference type="GO" id="GO:1901238">
    <property type="term" value="F:ABC-type tungstate transporter activity"/>
    <property type="evidence" value="ECO:0007669"/>
    <property type="project" value="UniProtKB-EC"/>
</dbReference>
<dbReference type="SUPFAM" id="SSF54631">
    <property type="entry name" value="CBS-domain pair"/>
    <property type="match status" value="1"/>
</dbReference>
<dbReference type="Gene3D" id="3.40.50.300">
    <property type="entry name" value="P-loop containing nucleotide triphosphate hydrolases"/>
    <property type="match status" value="1"/>
</dbReference>
<comment type="catalytic activity">
    <reaction evidence="10">
        <text>tungstate(in) + ATP + H2O = tungstate(out) + ADP + phosphate + H(+)</text>
        <dbReference type="Rhea" id="RHEA:35027"/>
        <dbReference type="ChEBI" id="CHEBI:15377"/>
        <dbReference type="ChEBI" id="CHEBI:15378"/>
        <dbReference type="ChEBI" id="CHEBI:30616"/>
        <dbReference type="ChEBI" id="CHEBI:43474"/>
        <dbReference type="ChEBI" id="CHEBI:46502"/>
        <dbReference type="ChEBI" id="CHEBI:456216"/>
        <dbReference type="EC" id="7.3.2.6"/>
    </reaction>
</comment>
<evidence type="ECO:0000256" key="1">
    <source>
        <dbReference type="ARBA" id="ARBA00004236"/>
    </source>
</evidence>
<sequence>MSMIQFENVTKTYGDGTTAVDGLSFEVKAGETLTLVGPSGCGKTTTMKMINALIPATEGTISIDGVSIDDCDTIELRRSIGYVVQEIGLLDHMTVAENIGIVPDLLGWDDDRIENRVDELLELIELPLESGKQYPSELSGGQRQRVGVARALAANPQVLLMDEPFGALDPITRDSLQDEFLEIQSELDVTIVFVTHDIDEALKMGDKVAVMRNGDIVQCDTPKTILSDPATEFVSNFVGEDQHFKHLSTVSVADVMTEETDPLDAPSVQPTEDLKQVAQIFLGSDQDALPVVQNGTRVGTVTRGQVKVVVDGDQSLGGKGVAQNV</sequence>
<protein>
    <recommendedName>
        <fullName evidence="9">Molybdate/tungstate import ATP-binding protein WtpC</fullName>
        <ecNumber evidence="8">7.3.2.6</ecNumber>
    </recommendedName>
</protein>
<comment type="subunit">
    <text evidence="7">The complex is composed of two ATP-binding proteins (WtpC), two transmembrane proteins (WtpB) and a solute-binding protein (WtpA).</text>
</comment>
<feature type="domain" description="CBS" evidence="14">
    <location>
        <begin position="256"/>
        <end position="316"/>
    </location>
</feature>
<dbReference type="Proteomes" id="UP000199607">
    <property type="component" value="Unassembled WGS sequence"/>
</dbReference>
<dbReference type="InterPro" id="IPR003439">
    <property type="entry name" value="ABC_transporter-like_ATP-bd"/>
</dbReference>
<evidence type="ECO:0000256" key="10">
    <source>
        <dbReference type="ARBA" id="ARBA00047936"/>
    </source>
</evidence>
<dbReference type="STRING" id="553466.SAMN04487950_3862"/>
<keyword evidence="5 15" id="KW-0067">ATP-binding</keyword>
<evidence type="ECO:0000313" key="16">
    <source>
        <dbReference type="Proteomes" id="UP000199607"/>
    </source>
</evidence>
<keyword evidence="2" id="KW-0813">Transport</keyword>
<feature type="domain" description="ABC transporter" evidence="13">
    <location>
        <begin position="4"/>
        <end position="238"/>
    </location>
</feature>
<evidence type="ECO:0000256" key="3">
    <source>
        <dbReference type="ARBA" id="ARBA00022505"/>
    </source>
</evidence>
<reference evidence="16" key="1">
    <citation type="submission" date="2016-10" db="EMBL/GenBank/DDBJ databases">
        <authorList>
            <person name="Varghese N."/>
            <person name="Submissions S."/>
        </authorList>
    </citation>
    <scope>NUCLEOTIDE SEQUENCE [LARGE SCALE GENOMIC DNA]</scope>
    <source>
        <strain evidence="16">CGMCC 1.7738</strain>
    </source>
</reference>
<dbReference type="Pfam" id="PF00005">
    <property type="entry name" value="ABC_tran"/>
    <property type="match status" value="1"/>
</dbReference>
<name>A0A1I4HXD2_9EURY</name>
<evidence type="ECO:0000256" key="4">
    <source>
        <dbReference type="ARBA" id="ARBA00022741"/>
    </source>
</evidence>
<dbReference type="Gene3D" id="3.10.580.10">
    <property type="entry name" value="CBS-domain"/>
    <property type="match status" value="1"/>
</dbReference>
<evidence type="ECO:0000259" key="14">
    <source>
        <dbReference type="PROSITE" id="PS51371"/>
    </source>
</evidence>
<comment type="function">
    <text evidence="11">Part of the ABC transporter complex WtpABC involved in molybdate/tungstate import. Responsible for energy coupling to the transport system.</text>
</comment>
<dbReference type="InterPro" id="IPR017871">
    <property type="entry name" value="ABC_transporter-like_CS"/>
</dbReference>
<gene>
    <name evidence="15" type="ORF">SAMN04487950_3862</name>
</gene>
<dbReference type="GO" id="GO:0016887">
    <property type="term" value="F:ATP hydrolysis activity"/>
    <property type="evidence" value="ECO:0007669"/>
    <property type="project" value="InterPro"/>
</dbReference>
<keyword evidence="4" id="KW-0547">Nucleotide-binding</keyword>
<evidence type="ECO:0000256" key="2">
    <source>
        <dbReference type="ARBA" id="ARBA00022448"/>
    </source>
</evidence>
<evidence type="ECO:0000259" key="13">
    <source>
        <dbReference type="PROSITE" id="PS50893"/>
    </source>
</evidence>
<evidence type="ECO:0000256" key="9">
    <source>
        <dbReference type="ARBA" id="ARBA00041133"/>
    </source>
</evidence>
<evidence type="ECO:0000256" key="5">
    <source>
        <dbReference type="ARBA" id="ARBA00022840"/>
    </source>
</evidence>
<dbReference type="SUPFAM" id="SSF52540">
    <property type="entry name" value="P-loop containing nucleoside triphosphate hydrolases"/>
    <property type="match status" value="1"/>
</dbReference>